<reference evidence="2 3" key="1">
    <citation type="submission" date="2019-08" db="EMBL/GenBank/DDBJ databases">
        <title>Whole genome of Aphis craccivora.</title>
        <authorList>
            <person name="Voronova N.V."/>
            <person name="Shulinski R.S."/>
            <person name="Bandarenka Y.V."/>
            <person name="Zhorov D.G."/>
            <person name="Warner D."/>
        </authorList>
    </citation>
    <scope>NUCLEOTIDE SEQUENCE [LARGE SCALE GENOMIC DNA]</scope>
    <source>
        <strain evidence="2">180601</strain>
        <tissue evidence="2">Whole Body</tissue>
    </source>
</reference>
<dbReference type="AlphaFoldDB" id="A0A6G0ZLU6"/>
<feature type="domain" description="NAD-dependent epimerase/dehydratase" evidence="1">
    <location>
        <begin position="47"/>
        <end position="274"/>
    </location>
</feature>
<proteinExistence type="predicted"/>
<evidence type="ECO:0000313" key="3">
    <source>
        <dbReference type="Proteomes" id="UP000478052"/>
    </source>
</evidence>
<keyword evidence="3" id="KW-1185">Reference proteome</keyword>
<dbReference type="InterPro" id="IPR036291">
    <property type="entry name" value="NAD(P)-bd_dom_sf"/>
</dbReference>
<dbReference type="PANTHER" id="PTHR43245">
    <property type="entry name" value="BIFUNCTIONAL POLYMYXIN RESISTANCE PROTEIN ARNA"/>
    <property type="match status" value="1"/>
</dbReference>
<dbReference type="OrthoDB" id="16464at2759"/>
<comment type="caution">
    <text evidence="2">The sequence shown here is derived from an EMBL/GenBank/DDBJ whole genome shotgun (WGS) entry which is preliminary data.</text>
</comment>
<gene>
    <name evidence="2" type="ORF">FWK35_00002907</name>
</gene>
<dbReference type="EMBL" id="VUJU01000217">
    <property type="protein sequence ID" value="KAF0772069.1"/>
    <property type="molecule type" value="Genomic_DNA"/>
</dbReference>
<dbReference type="Gene3D" id="3.40.50.720">
    <property type="entry name" value="NAD(P)-binding Rossmann-like Domain"/>
    <property type="match status" value="1"/>
</dbReference>
<name>A0A6G0ZLU6_APHCR</name>
<organism evidence="2 3">
    <name type="scientific">Aphis craccivora</name>
    <name type="common">Cowpea aphid</name>
    <dbReference type="NCBI Taxonomy" id="307492"/>
    <lineage>
        <taxon>Eukaryota</taxon>
        <taxon>Metazoa</taxon>
        <taxon>Ecdysozoa</taxon>
        <taxon>Arthropoda</taxon>
        <taxon>Hexapoda</taxon>
        <taxon>Insecta</taxon>
        <taxon>Pterygota</taxon>
        <taxon>Neoptera</taxon>
        <taxon>Paraneoptera</taxon>
        <taxon>Hemiptera</taxon>
        <taxon>Sternorrhyncha</taxon>
        <taxon>Aphidomorpha</taxon>
        <taxon>Aphidoidea</taxon>
        <taxon>Aphididae</taxon>
        <taxon>Aphidini</taxon>
        <taxon>Aphis</taxon>
        <taxon>Aphis</taxon>
    </lineage>
</organism>
<sequence length="399" mass="44373">MTIKYDGMPYLVSGSFKEISILTNNSILIHSNSCSTNIQHVKRQSCGFIGRHLVKYLVDNDLVSAVRVVDKVPPQIAWLNDNHKVAFESPLVEFISANLIIQSSCENVFEGSFDYAINCAGETRVDLPDVIYEEGVYKLSMNCARAAAKFGVRRYVEVSSGQLTASHKGPIKEDDKVIPITSIAKYKYEVEKQMKTIPNLNYTIVRPAIVYGIGDRTGLTPTIAIGSLYRGLGEPVRILWKGSTSCNTIHVEDICRAIWHLLKSPEAVGETYNLVDSGQTKQNMIAEIVSSLFGVKHEFLGSVLSSLCKNDFDVIASEANDKHSVPWAEACSKSGVHNTPLSPFIHKDHLNGYRIEMNGSKLMNDSSFVLKHPKITVELLKEVVDDYIKMNLFPKTLLD</sequence>
<accession>A0A6G0ZLU6</accession>
<evidence type="ECO:0000259" key="1">
    <source>
        <dbReference type="Pfam" id="PF01370"/>
    </source>
</evidence>
<dbReference type="SUPFAM" id="SSF51735">
    <property type="entry name" value="NAD(P)-binding Rossmann-fold domains"/>
    <property type="match status" value="1"/>
</dbReference>
<protein>
    <submittedName>
        <fullName evidence="2">UDP-glucose 4-epimerase 3</fullName>
    </submittedName>
</protein>
<dbReference type="Pfam" id="PF01370">
    <property type="entry name" value="Epimerase"/>
    <property type="match status" value="1"/>
</dbReference>
<dbReference type="PANTHER" id="PTHR43245:SF11">
    <property type="entry name" value="LD23561P"/>
    <property type="match status" value="1"/>
</dbReference>
<dbReference type="InterPro" id="IPR050177">
    <property type="entry name" value="Lipid_A_modif_metabolic_enz"/>
</dbReference>
<dbReference type="InterPro" id="IPR001509">
    <property type="entry name" value="Epimerase_deHydtase"/>
</dbReference>
<dbReference type="Proteomes" id="UP000478052">
    <property type="component" value="Unassembled WGS sequence"/>
</dbReference>
<evidence type="ECO:0000313" key="2">
    <source>
        <dbReference type="EMBL" id="KAF0772069.1"/>
    </source>
</evidence>